<organism evidence="1 2">
    <name type="scientific">Rhodocollybia butyracea</name>
    <dbReference type="NCBI Taxonomy" id="206335"/>
    <lineage>
        <taxon>Eukaryota</taxon>
        <taxon>Fungi</taxon>
        <taxon>Dikarya</taxon>
        <taxon>Basidiomycota</taxon>
        <taxon>Agaricomycotina</taxon>
        <taxon>Agaricomycetes</taxon>
        <taxon>Agaricomycetidae</taxon>
        <taxon>Agaricales</taxon>
        <taxon>Marasmiineae</taxon>
        <taxon>Omphalotaceae</taxon>
        <taxon>Rhodocollybia</taxon>
    </lineage>
</organism>
<evidence type="ECO:0000313" key="2">
    <source>
        <dbReference type="Proteomes" id="UP000772434"/>
    </source>
</evidence>
<accession>A0A9P5P202</accession>
<gene>
    <name evidence="1" type="ORF">BDP27DRAFT_1436520</name>
</gene>
<sequence length="177" mass="20363">MLKTFVKLGSMGQGLSKPDLLTRLFNLALTMHYENQRPKDGQNDVQTLRGIIKELKVCLENTFSLTSDQTKNIRALAFDKIYDPLRMCYMAINVDIFEHIKICAEELRFSNIFGNPVYEQALERSIRKTCSSVRNGFCQHLRDSIKNGVDAAVFTHRMNTYYLRPGGPKPNDWLILL</sequence>
<dbReference type="AlphaFoldDB" id="A0A9P5P202"/>
<evidence type="ECO:0000313" key="1">
    <source>
        <dbReference type="EMBL" id="KAF9029675.1"/>
    </source>
</evidence>
<proteinExistence type="predicted"/>
<dbReference type="OrthoDB" id="3269273at2759"/>
<dbReference type="Proteomes" id="UP000772434">
    <property type="component" value="Unassembled WGS sequence"/>
</dbReference>
<comment type="caution">
    <text evidence="1">The sequence shown here is derived from an EMBL/GenBank/DDBJ whole genome shotgun (WGS) entry which is preliminary data.</text>
</comment>
<reference evidence="1" key="1">
    <citation type="submission" date="2020-11" db="EMBL/GenBank/DDBJ databases">
        <authorList>
            <consortium name="DOE Joint Genome Institute"/>
            <person name="Ahrendt S."/>
            <person name="Riley R."/>
            <person name="Andreopoulos W."/>
            <person name="Labutti K."/>
            <person name="Pangilinan J."/>
            <person name="Ruiz-Duenas F.J."/>
            <person name="Barrasa J.M."/>
            <person name="Sanchez-Garcia M."/>
            <person name="Camarero S."/>
            <person name="Miyauchi S."/>
            <person name="Serrano A."/>
            <person name="Linde D."/>
            <person name="Babiker R."/>
            <person name="Drula E."/>
            <person name="Ayuso-Fernandez I."/>
            <person name="Pacheco R."/>
            <person name="Padilla G."/>
            <person name="Ferreira P."/>
            <person name="Barriuso J."/>
            <person name="Kellner H."/>
            <person name="Castanera R."/>
            <person name="Alfaro M."/>
            <person name="Ramirez L."/>
            <person name="Pisabarro A.G."/>
            <person name="Kuo A."/>
            <person name="Tritt A."/>
            <person name="Lipzen A."/>
            <person name="He G."/>
            <person name="Yan M."/>
            <person name="Ng V."/>
            <person name="Cullen D."/>
            <person name="Martin F."/>
            <person name="Rosso M.-N."/>
            <person name="Henrissat B."/>
            <person name="Hibbett D."/>
            <person name="Martinez A.T."/>
            <person name="Grigoriev I.V."/>
        </authorList>
    </citation>
    <scope>NUCLEOTIDE SEQUENCE</scope>
    <source>
        <strain evidence="1">AH 40177</strain>
    </source>
</reference>
<protein>
    <submittedName>
        <fullName evidence="1">Uncharacterized protein</fullName>
    </submittedName>
</protein>
<keyword evidence="2" id="KW-1185">Reference proteome</keyword>
<dbReference type="EMBL" id="JADNRY010000693">
    <property type="protein sequence ID" value="KAF9029675.1"/>
    <property type="molecule type" value="Genomic_DNA"/>
</dbReference>
<name>A0A9P5P202_9AGAR</name>